<dbReference type="EMBL" id="BSXW01000285">
    <property type="protein sequence ID" value="GMF17542.1"/>
    <property type="molecule type" value="Genomic_DNA"/>
</dbReference>
<name>A0A9W6WTY4_9STRA</name>
<evidence type="ECO:0000256" key="1">
    <source>
        <dbReference type="SAM" id="MobiDB-lite"/>
    </source>
</evidence>
<dbReference type="Pfam" id="PF24906">
    <property type="entry name" value="Zf_WRKY19"/>
    <property type="match status" value="1"/>
</dbReference>
<evidence type="ECO:0000313" key="4">
    <source>
        <dbReference type="Proteomes" id="UP001165083"/>
    </source>
</evidence>
<feature type="domain" description="WRKY19-like zinc finger" evidence="2">
    <location>
        <begin position="228"/>
        <end position="249"/>
    </location>
</feature>
<dbReference type="PANTHER" id="PTHR31827:SF1">
    <property type="entry name" value="EMB|CAB89363.1"/>
    <property type="match status" value="1"/>
</dbReference>
<accession>A0A9W6WTY4</accession>
<keyword evidence="4" id="KW-1185">Reference proteome</keyword>
<comment type="caution">
    <text evidence="3">The sequence shown here is derived from an EMBL/GenBank/DDBJ whole genome shotgun (WGS) entry which is preliminary data.</text>
</comment>
<reference evidence="3" key="1">
    <citation type="submission" date="2023-04" db="EMBL/GenBank/DDBJ databases">
        <title>Phytophthora lilii NBRC 32176.</title>
        <authorList>
            <person name="Ichikawa N."/>
            <person name="Sato H."/>
            <person name="Tonouchi N."/>
        </authorList>
    </citation>
    <scope>NUCLEOTIDE SEQUENCE</scope>
    <source>
        <strain evidence="3">NBRC 32176</strain>
    </source>
</reference>
<sequence>MMPDAGKMLLHRNHEIILQLTLWQAAQIVRTDTLVNNVDASWLLATAVTLLLNGGDATPTTVALKEGKLAATASRNAVSESFFFKYGEYNGKMTVTIAEPSSDSSESLLNTQSSLDVSSFDSNMYEFTQLDKSGSNREEQGRGGGGGGRGGGGRGRTGGRVSRLGGGGTYYPWDFTGGILSSTTHLVSAFTRLIKVWRQAHGGGRRSAFDGCPKLAQYKGACLAHGGGRRCSVPDCNKYVQVRGRCKAHYKCLKLVKSTEPQTHRINRSTSKIAVDKHAHVEPKSNHTESLQSYDQFVLSDHRAHSTMLNSNCAPVMQPLTKYDFACGLYDALPLPRHFPYVFH</sequence>
<evidence type="ECO:0000313" key="3">
    <source>
        <dbReference type="EMBL" id="GMF17542.1"/>
    </source>
</evidence>
<proteinExistence type="predicted"/>
<dbReference type="OrthoDB" id="94245at2759"/>
<dbReference type="AlphaFoldDB" id="A0A9W6WTY4"/>
<dbReference type="Proteomes" id="UP001165083">
    <property type="component" value="Unassembled WGS sequence"/>
</dbReference>
<organism evidence="3 4">
    <name type="scientific">Phytophthora lilii</name>
    <dbReference type="NCBI Taxonomy" id="2077276"/>
    <lineage>
        <taxon>Eukaryota</taxon>
        <taxon>Sar</taxon>
        <taxon>Stramenopiles</taxon>
        <taxon>Oomycota</taxon>
        <taxon>Peronosporomycetes</taxon>
        <taxon>Peronosporales</taxon>
        <taxon>Peronosporaceae</taxon>
        <taxon>Phytophthora</taxon>
    </lineage>
</organism>
<dbReference type="PANTHER" id="PTHR31827">
    <property type="entry name" value="EMB|CAB89363.1"/>
    <property type="match status" value="1"/>
</dbReference>
<protein>
    <submittedName>
        <fullName evidence="3">Unnamed protein product</fullName>
    </submittedName>
</protein>
<feature type="region of interest" description="Disordered" evidence="1">
    <location>
        <begin position="130"/>
        <end position="163"/>
    </location>
</feature>
<gene>
    <name evidence="3" type="ORF">Plil01_000643400</name>
</gene>
<evidence type="ECO:0000259" key="2">
    <source>
        <dbReference type="Pfam" id="PF24906"/>
    </source>
</evidence>
<dbReference type="InterPro" id="IPR056866">
    <property type="entry name" value="Znf_WRKY19"/>
</dbReference>
<feature type="compositionally biased region" description="Gly residues" evidence="1">
    <location>
        <begin position="142"/>
        <end position="163"/>
    </location>
</feature>